<evidence type="ECO:0000313" key="5">
    <source>
        <dbReference type="Proteomes" id="UP000672027"/>
    </source>
</evidence>
<dbReference type="Gene3D" id="2.40.160.20">
    <property type="match status" value="1"/>
</dbReference>
<evidence type="ECO:0000256" key="1">
    <source>
        <dbReference type="ARBA" id="ARBA00022729"/>
    </source>
</evidence>
<dbReference type="RefSeq" id="WP_210226078.1">
    <property type="nucleotide sequence ID" value="NZ_CP072800.1"/>
</dbReference>
<protein>
    <submittedName>
        <fullName evidence="4">Porin family protein</fullName>
    </submittedName>
</protein>
<name>A0ABX7X3G9_9GAMM</name>
<evidence type="ECO:0000256" key="2">
    <source>
        <dbReference type="SAM" id="SignalP"/>
    </source>
</evidence>
<dbReference type="InterPro" id="IPR011250">
    <property type="entry name" value="OMP/PagP_B-barrel"/>
</dbReference>
<keyword evidence="5" id="KW-1185">Reference proteome</keyword>
<keyword evidence="1 2" id="KW-0732">Signal</keyword>
<dbReference type="Pfam" id="PF13505">
    <property type="entry name" value="OMP_b-brl"/>
    <property type="match status" value="1"/>
</dbReference>
<sequence length="183" mass="19031">MKKQLLIAALAALQSPTILADGFFGTSESSSESGFYGGGGIGQTSLECDGCNTTNWKLFGGYKVSKNVSIEGGYYNIIDAKKEIAPGADADVAVTGLGLAGIASFPVSDDVEIFGKVGVMKWDIEAKVTGVPTSINSDGTDLLVGAGGMYKMDENWGVRGEYERIGGDIKANMYSVGAVFSTL</sequence>
<dbReference type="EMBL" id="CP072800">
    <property type="protein sequence ID" value="QTR49223.1"/>
    <property type="molecule type" value="Genomic_DNA"/>
</dbReference>
<accession>A0ABX7X3G9</accession>
<gene>
    <name evidence="4" type="ORF">J8380_13255</name>
</gene>
<evidence type="ECO:0000313" key="4">
    <source>
        <dbReference type="EMBL" id="QTR49223.1"/>
    </source>
</evidence>
<dbReference type="SUPFAM" id="SSF56925">
    <property type="entry name" value="OMPA-like"/>
    <property type="match status" value="1"/>
</dbReference>
<reference evidence="4 5" key="1">
    <citation type="submission" date="2021-04" db="EMBL/GenBank/DDBJ databases">
        <title>Genomics, taxonomy and metabolism of representatives of sulfur bacteria of the genus Thiothrix: Thiothrix fructosivorans QT, Thiothrix unzii A1T and three new species, Thiothrix subterranea sp. nov., Thiothrix litoralis sp. nov. and 'Candidatus Thiothrix anitrata' sp. nov.</title>
        <authorList>
            <person name="Ravin N.V."/>
            <person name="Smolyakov D."/>
            <person name="Rudenko T.S."/>
            <person name="Mardanov A.V."/>
            <person name="Beletsky A.V."/>
            <person name="Markov N.D."/>
            <person name="Fomenkov A.I."/>
            <person name="Roberts R.J."/>
            <person name="Karnachuk O.V."/>
            <person name="Novikov A."/>
            <person name="Grabovich M.Y."/>
        </authorList>
    </citation>
    <scope>NUCLEOTIDE SEQUENCE [LARGE SCALE GENOMIC DNA]</scope>
    <source>
        <strain evidence="4 5">A52</strain>
    </source>
</reference>
<feature type="chain" id="PRO_5045619862" evidence="2">
    <location>
        <begin position="21"/>
        <end position="183"/>
    </location>
</feature>
<evidence type="ECO:0000259" key="3">
    <source>
        <dbReference type="Pfam" id="PF13505"/>
    </source>
</evidence>
<dbReference type="InterPro" id="IPR027385">
    <property type="entry name" value="Beta-barrel_OMP"/>
</dbReference>
<feature type="domain" description="Outer membrane protein beta-barrel" evidence="3">
    <location>
        <begin position="20"/>
        <end position="179"/>
    </location>
</feature>
<proteinExistence type="predicted"/>
<dbReference type="Proteomes" id="UP000672027">
    <property type="component" value="Chromosome"/>
</dbReference>
<feature type="signal peptide" evidence="2">
    <location>
        <begin position="1"/>
        <end position="20"/>
    </location>
</feature>
<organism evidence="4 5">
    <name type="scientific">Candidatus Thiothrix anitrata</name>
    <dbReference type="NCBI Taxonomy" id="2823902"/>
    <lineage>
        <taxon>Bacteria</taxon>
        <taxon>Pseudomonadati</taxon>
        <taxon>Pseudomonadota</taxon>
        <taxon>Gammaproteobacteria</taxon>
        <taxon>Thiotrichales</taxon>
        <taxon>Thiotrichaceae</taxon>
        <taxon>Thiothrix</taxon>
    </lineage>
</organism>